<evidence type="ECO:0000256" key="6">
    <source>
        <dbReference type="ARBA" id="ARBA00022989"/>
    </source>
</evidence>
<feature type="domain" description="Cadherin" evidence="12">
    <location>
        <begin position="760"/>
        <end position="869"/>
    </location>
</feature>
<dbReference type="FunFam" id="2.60.40.60:FF:000092">
    <property type="entry name" value="Protocadherin 8"/>
    <property type="match status" value="2"/>
</dbReference>
<dbReference type="InterPro" id="IPR002126">
    <property type="entry name" value="Cadherin-like_dom"/>
</dbReference>
<feature type="domain" description="Cadherin" evidence="12">
    <location>
        <begin position="533"/>
        <end position="639"/>
    </location>
</feature>
<dbReference type="GO" id="GO:0005911">
    <property type="term" value="C:cell-cell junction"/>
    <property type="evidence" value="ECO:0007669"/>
    <property type="project" value="TreeGrafter"/>
</dbReference>
<dbReference type="Proteomes" id="UP001292079">
    <property type="component" value="Unassembled WGS sequence"/>
</dbReference>
<feature type="region of interest" description="Disordered" evidence="9">
    <location>
        <begin position="1034"/>
        <end position="1066"/>
    </location>
</feature>
<dbReference type="Gene3D" id="2.60.40.60">
    <property type="entry name" value="Cadherins"/>
    <property type="match status" value="6"/>
</dbReference>
<name>A0AAE1Z9M5_SCHME</name>
<proteinExistence type="predicted"/>
<dbReference type="CDD" id="cd11304">
    <property type="entry name" value="Cadherin_repeat"/>
    <property type="match status" value="6"/>
</dbReference>
<feature type="signal peptide" evidence="11">
    <location>
        <begin position="1"/>
        <end position="24"/>
    </location>
</feature>
<reference evidence="13" key="1">
    <citation type="submission" date="2022-04" db="EMBL/GenBank/DDBJ databases">
        <authorList>
            <person name="Xu L."/>
            <person name="Lv Z."/>
        </authorList>
    </citation>
    <scope>NUCLEOTIDE SEQUENCE</scope>
    <source>
        <strain evidence="13">LV_2022a</strain>
    </source>
</reference>
<gene>
    <name evidence="13" type="ORF">MN116_007331</name>
</gene>
<feature type="domain" description="Cadherin" evidence="12">
    <location>
        <begin position="149"/>
        <end position="265"/>
    </location>
</feature>
<dbReference type="FunFam" id="2.60.40.60:FF:000015">
    <property type="entry name" value="FAT atypical cadherin 1"/>
    <property type="match status" value="1"/>
</dbReference>
<accession>A0AAE1Z9M5</accession>
<dbReference type="AlphaFoldDB" id="A0AAE1Z9M5"/>
<dbReference type="EMBL" id="JALJAT010000005">
    <property type="protein sequence ID" value="KAK4469818.1"/>
    <property type="molecule type" value="Genomic_DNA"/>
</dbReference>
<feature type="domain" description="Cadherin" evidence="12">
    <location>
        <begin position="28"/>
        <end position="142"/>
    </location>
</feature>
<evidence type="ECO:0000256" key="2">
    <source>
        <dbReference type="ARBA" id="ARBA00022692"/>
    </source>
</evidence>
<dbReference type="SMART" id="SM00112">
    <property type="entry name" value="CA"/>
    <property type="match status" value="6"/>
</dbReference>
<comment type="subcellular location">
    <subcellularLocation>
        <location evidence="1">Membrane</location>
    </subcellularLocation>
</comment>
<evidence type="ECO:0000256" key="7">
    <source>
        <dbReference type="ARBA" id="ARBA00023136"/>
    </source>
</evidence>
<evidence type="ECO:0000256" key="5">
    <source>
        <dbReference type="ARBA" id="ARBA00022889"/>
    </source>
</evidence>
<evidence type="ECO:0000313" key="13">
    <source>
        <dbReference type="EMBL" id="KAK4469818.1"/>
    </source>
</evidence>
<feature type="chain" id="PRO_5042102819" description="Cadherin domain-containing protein" evidence="11">
    <location>
        <begin position="25"/>
        <end position="1172"/>
    </location>
</feature>
<dbReference type="InterPro" id="IPR015919">
    <property type="entry name" value="Cadherin-like_sf"/>
</dbReference>
<dbReference type="PANTHER" id="PTHR24025:SF23">
    <property type="entry name" value="NEURAL-CADHERIN"/>
    <property type="match status" value="1"/>
</dbReference>
<reference evidence="13" key="2">
    <citation type="journal article" date="2023" name="Infect Dis Poverty">
        <title>Chromosome-scale genome of the human blood fluke Schistosoma mekongi and its implications for public health.</title>
        <authorList>
            <person name="Zhou M."/>
            <person name="Xu L."/>
            <person name="Xu D."/>
            <person name="Chen W."/>
            <person name="Khan J."/>
            <person name="Hu Y."/>
            <person name="Huang H."/>
            <person name="Wei H."/>
            <person name="Zhang Y."/>
            <person name="Chusongsang P."/>
            <person name="Tanasarnprasert K."/>
            <person name="Hu X."/>
            <person name="Limpanont Y."/>
            <person name="Lv Z."/>
        </authorList>
    </citation>
    <scope>NUCLEOTIDE SEQUENCE</scope>
    <source>
        <strain evidence="13">LV_2022a</strain>
    </source>
</reference>
<dbReference type="PRINTS" id="PR00205">
    <property type="entry name" value="CADHERIN"/>
</dbReference>
<organism evidence="13 14">
    <name type="scientific">Schistosoma mekongi</name>
    <name type="common">Parasitic worm</name>
    <dbReference type="NCBI Taxonomy" id="38744"/>
    <lineage>
        <taxon>Eukaryota</taxon>
        <taxon>Metazoa</taxon>
        <taxon>Spiralia</taxon>
        <taxon>Lophotrochozoa</taxon>
        <taxon>Platyhelminthes</taxon>
        <taxon>Trematoda</taxon>
        <taxon>Digenea</taxon>
        <taxon>Strigeidida</taxon>
        <taxon>Schistosomatoidea</taxon>
        <taxon>Schistosomatidae</taxon>
        <taxon>Schistosoma</taxon>
    </lineage>
</organism>
<keyword evidence="7 10" id="KW-0472">Membrane</keyword>
<dbReference type="SUPFAM" id="SSF49313">
    <property type="entry name" value="Cadherin-like"/>
    <property type="match status" value="6"/>
</dbReference>
<dbReference type="InterPro" id="IPR050971">
    <property type="entry name" value="Cadherin-domain_protein"/>
</dbReference>
<evidence type="ECO:0000256" key="8">
    <source>
        <dbReference type="PROSITE-ProRule" id="PRU00043"/>
    </source>
</evidence>
<feature type="domain" description="Cadherin" evidence="12">
    <location>
        <begin position="291"/>
        <end position="399"/>
    </location>
</feature>
<dbReference type="InterPro" id="IPR020894">
    <property type="entry name" value="Cadherin_CS"/>
</dbReference>
<dbReference type="PROSITE" id="PS00232">
    <property type="entry name" value="CADHERIN_1"/>
    <property type="match status" value="4"/>
</dbReference>
<evidence type="ECO:0000313" key="14">
    <source>
        <dbReference type="Proteomes" id="UP001292079"/>
    </source>
</evidence>
<dbReference type="PROSITE" id="PS50268">
    <property type="entry name" value="CADHERIN_2"/>
    <property type="match status" value="7"/>
</dbReference>
<dbReference type="GO" id="GO:0007156">
    <property type="term" value="P:homophilic cell adhesion via plasma membrane adhesion molecules"/>
    <property type="evidence" value="ECO:0007669"/>
    <property type="project" value="InterPro"/>
</dbReference>
<comment type="caution">
    <text evidence="13">The sequence shown here is derived from an EMBL/GenBank/DDBJ whole genome shotgun (WGS) entry which is preliminary data.</text>
</comment>
<keyword evidence="3" id="KW-0677">Repeat</keyword>
<dbReference type="FunFam" id="2.60.40.60:FF:000134">
    <property type="entry name" value="protocadherin Fat 4"/>
    <property type="match status" value="1"/>
</dbReference>
<keyword evidence="4 8" id="KW-0106">Calcium</keyword>
<evidence type="ECO:0000256" key="1">
    <source>
        <dbReference type="ARBA" id="ARBA00004370"/>
    </source>
</evidence>
<keyword evidence="14" id="KW-1185">Reference proteome</keyword>
<evidence type="ECO:0000256" key="3">
    <source>
        <dbReference type="ARBA" id="ARBA00022737"/>
    </source>
</evidence>
<dbReference type="GO" id="GO:0005886">
    <property type="term" value="C:plasma membrane"/>
    <property type="evidence" value="ECO:0007669"/>
    <property type="project" value="InterPro"/>
</dbReference>
<evidence type="ECO:0000256" key="10">
    <source>
        <dbReference type="SAM" id="Phobius"/>
    </source>
</evidence>
<keyword evidence="6 10" id="KW-1133">Transmembrane helix</keyword>
<dbReference type="GO" id="GO:0005509">
    <property type="term" value="F:calcium ion binding"/>
    <property type="evidence" value="ECO:0007669"/>
    <property type="project" value="UniProtKB-UniRule"/>
</dbReference>
<protein>
    <recommendedName>
        <fullName evidence="12">Cadherin domain-containing protein</fullName>
    </recommendedName>
</protein>
<sequence length="1172" mass="131147">MFSCNSLLLGTLCILFYHSQLTYTSVNNAIVVTFVIEENAVIGSEVGRIQLEPIQNDKTKKYNKTNELTFTLQDTTYFNFDTIIVNKLIVCKLLDRDTDRKLCSESGWPEICAWSGVIFVSDGRLLSLRIVIRDINDNTPKWPTKDQSNQPVLEVWITENSPIGSSLDLPLAYDLDIGENSIVKYELAASEDDNDDDATNTSLFQVINSASPNGPIYQLIVNGILDRETLSTYHLTVAAVDGGGNRGYAKLLIHVADENDNAPIFEHCSNNNISKTEVTTIGQSCEIIANIDEDLPVGSILPVHCIANDMDEGEFGHVTYRFALSAADTARRDFKIDRETGTIIVRAPLDYDTGGLTQYIFGIVAEDGGLPPLTATTRVIINIQDKNDNPPQITITPAFLKDDNYKSLKYHQNETMTTSTTIDSIKSSLRLIENTPPGALIATITVYDPDSDDNGKFTCQLGHTDELNLVYLRNLGKISVYQMSSLRPIDRELQPELRVSLKCEDHGVNNKQKTIELLTIHILDMNDNAPKYANKRYSFQVSETNDIGLLIGEVTALDPDLGLNGELNYSIHWPSGQGPNPFEINEKGELITRMPLDRENQPEGYHFIVNAFDNGEPCLSASTHVEVALIDINDCRPIFTQINYHFSIDEELEMNYTREPYVIGQVKATDCDIGLNAQLIYSLDTTVNNKLDYPFQVTEDGYVTATRAIDRETHPAFLLQVLATDSSQAPEKRLTSTAQVHITILDINDNEPIFQKPPFDNGTNQVEISYNDAPGHLIAKVEAKDKDVGVNGKITFSFKEKQSINQIFTIRENTGEIFLQKELSIKDMGTIPLVIMATDMGLIPKTSTATINVKISDIPTNIFRFNPLKQHSSADHKLSTSIFTNINMDANKFIIICIILITFVICTVLISVIFAISRGGCRVFNSKTTTKLTNNTYNDNLNGYHTNLVDKSSQDVCNVSLPGRSINYPFDCIDGNTFGHNTTYLPSFYDQTPSMTVPYTFHETSLKFYDQLIADNEQLLSGFQNAENGIQTETSSRTNLHGNERSEPFSLNINNSNNNNDNRKSIDEVPFTSNRIFTNYYPTYNSTNFYNYELNDSLPMHNSYKQSNRLYNQTSNNVAIEHSRYSGSITNLSISFPNTNTTSNDNNFNSIISTVDSSQFPLTKSKYVYGNF</sequence>
<dbReference type="Pfam" id="PF00028">
    <property type="entry name" value="Cadherin"/>
    <property type="match status" value="4"/>
</dbReference>
<feature type="transmembrane region" description="Helical" evidence="10">
    <location>
        <begin position="893"/>
        <end position="916"/>
    </location>
</feature>
<evidence type="ECO:0000256" key="9">
    <source>
        <dbReference type="SAM" id="MobiDB-lite"/>
    </source>
</evidence>
<feature type="domain" description="Cadherin" evidence="12">
    <location>
        <begin position="423"/>
        <end position="532"/>
    </location>
</feature>
<evidence type="ECO:0000259" key="12">
    <source>
        <dbReference type="PROSITE" id="PS50268"/>
    </source>
</evidence>
<dbReference type="PANTHER" id="PTHR24025">
    <property type="entry name" value="DESMOGLEIN FAMILY MEMBER"/>
    <property type="match status" value="1"/>
</dbReference>
<feature type="domain" description="Cadherin" evidence="12">
    <location>
        <begin position="640"/>
        <end position="754"/>
    </location>
</feature>
<keyword evidence="11" id="KW-0732">Signal</keyword>
<evidence type="ECO:0000256" key="11">
    <source>
        <dbReference type="SAM" id="SignalP"/>
    </source>
</evidence>
<evidence type="ECO:0000256" key="4">
    <source>
        <dbReference type="ARBA" id="ARBA00022837"/>
    </source>
</evidence>
<keyword evidence="2 10" id="KW-0812">Transmembrane</keyword>
<keyword evidence="5" id="KW-0130">Cell adhesion</keyword>